<organism evidence="1 2">
    <name type="scientific">Panagrolaimus sp. PS1159</name>
    <dbReference type="NCBI Taxonomy" id="55785"/>
    <lineage>
        <taxon>Eukaryota</taxon>
        <taxon>Metazoa</taxon>
        <taxon>Ecdysozoa</taxon>
        <taxon>Nematoda</taxon>
        <taxon>Chromadorea</taxon>
        <taxon>Rhabditida</taxon>
        <taxon>Tylenchina</taxon>
        <taxon>Panagrolaimomorpha</taxon>
        <taxon>Panagrolaimoidea</taxon>
        <taxon>Panagrolaimidae</taxon>
        <taxon>Panagrolaimus</taxon>
    </lineage>
</organism>
<name>A0AC35F7J7_9BILA</name>
<evidence type="ECO:0000313" key="1">
    <source>
        <dbReference type="Proteomes" id="UP000887580"/>
    </source>
</evidence>
<evidence type="ECO:0000313" key="2">
    <source>
        <dbReference type="WBParaSite" id="PS1159_v2.g14573.t1"/>
    </source>
</evidence>
<proteinExistence type="predicted"/>
<dbReference type="Proteomes" id="UP000887580">
    <property type="component" value="Unplaced"/>
</dbReference>
<sequence length="105" mass="11697">MFTRVVKNASVATIKTVQQRNHMLNASTINMDQFKSNSQNVSQHENHTTTTTNSNVAAATNMGGETTDTFESWSKTYSSSSRDSTSIFEDNGDLKVSFKLFLCQF</sequence>
<accession>A0AC35F7J7</accession>
<protein>
    <submittedName>
        <fullName evidence="2">Uncharacterized protein</fullName>
    </submittedName>
</protein>
<dbReference type="WBParaSite" id="PS1159_v2.g14573.t1">
    <property type="protein sequence ID" value="PS1159_v2.g14573.t1"/>
    <property type="gene ID" value="PS1159_v2.g14573"/>
</dbReference>
<reference evidence="2" key="1">
    <citation type="submission" date="2022-11" db="UniProtKB">
        <authorList>
            <consortium name="WormBaseParasite"/>
        </authorList>
    </citation>
    <scope>IDENTIFICATION</scope>
</reference>